<dbReference type="HOGENOM" id="CLU_3229858_0_0_10"/>
<dbReference type="Proteomes" id="UP000016496">
    <property type="component" value="Unassembled WGS sequence"/>
</dbReference>
<comment type="caution">
    <text evidence="1">The sequence shown here is derived from an EMBL/GenBank/DDBJ whole genome shotgun (WGS) entry which is preliminary data.</text>
</comment>
<dbReference type="AlphaFoldDB" id="U2C124"/>
<organism evidence="1 2">
    <name type="scientific">Bacteroides pyogenes F0041</name>
    <dbReference type="NCBI Taxonomy" id="1321819"/>
    <lineage>
        <taxon>Bacteria</taxon>
        <taxon>Pseudomonadati</taxon>
        <taxon>Bacteroidota</taxon>
        <taxon>Bacteroidia</taxon>
        <taxon>Bacteroidales</taxon>
        <taxon>Bacteroidaceae</taxon>
        <taxon>Bacteroides</taxon>
    </lineage>
</organism>
<evidence type="ECO:0000313" key="1">
    <source>
        <dbReference type="EMBL" id="ERI84164.1"/>
    </source>
</evidence>
<gene>
    <name evidence="1" type="ORF">HMPREF1981_02473</name>
</gene>
<sequence>MFPQKHGDGFPFPVLQIIYQKSTTFALSNLPRHKIALPLFKKD</sequence>
<protein>
    <submittedName>
        <fullName evidence="1">Uncharacterized protein</fullName>
    </submittedName>
</protein>
<dbReference type="EMBL" id="AWSV01000131">
    <property type="protein sequence ID" value="ERI84164.1"/>
    <property type="molecule type" value="Genomic_DNA"/>
</dbReference>
<proteinExistence type="predicted"/>
<reference evidence="1 2" key="1">
    <citation type="submission" date="2013-08" db="EMBL/GenBank/DDBJ databases">
        <authorList>
            <person name="Weinstock G."/>
            <person name="Sodergren E."/>
            <person name="Wylie T."/>
            <person name="Fulton L."/>
            <person name="Fulton R."/>
            <person name="Fronick C."/>
            <person name="O'Laughlin M."/>
            <person name="Godfrey J."/>
            <person name="Miner T."/>
            <person name="Herter B."/>
            <person name="Appelbaum E."/>
            <person name="Cordes M."/>
            <person name="Lek S."/>
            <person name="Wollam A."/>
            <person name="Pepin K.H."/>
            <person name="Palsikar V.B."/>
            <person name="Mitreva M."/>
            <person name="Wilson R.K."/>
        </authorList>
    </citation>
    <scope>NUCLEOTIDE SEQUENCE [LARGE SCALE GENOMIC DNA]</scope>
    <source>
        <strain evidence="1 2">F0041</strain>
    </source>
</reference>
<accession>U2C124</accession>
<name>U2C124_9BACE</name>
<evidence type="ECO:0000313" key="2">
    <source>
        <dbReference type="Proteomes" id="UP000016496"/>
    </source>
</evidence>